<evidence type="ECO:0000313" key="1">
    <source>
        <dbReference type="EMBL" id="LAA54841.1"/>
    </source>
</evidence>
<dbReference type="EMBL" id="IACJ01103892">
    <property type="protein sequence ID" value="LAA54841.1"/>
    <property type="molecule type" value="Transcribed_RNA"/>
</dbReference>
<accession>A0A2D4G515</accession>
<reference evidence="1" key="1">
    <citation type="submission" date="2017-07" db="EMBL/GenBank/DDBJ databases">
        <authorList>
            <person name="Mikheyev A."/>
            <person name="Grau M."/>
        </authorList>
    </citation>
    <scope>NUCLEOTIDE SEQUENCE</scope>
    <source>
        <tissue evidence="1">Venom_gland</tissue>
    </source>
</reference>
<sequence>MTQYDPALCTYEIQCYTHLFLRQWGSKAAEASSTVVRPPRGKFELGRGAKLPTSNSNAAILPTAIQIKRTYVKGTNQGSPIRQTRGSPNLAIFKTCGFGCRAG</sequence>
<reference evidence="1" key="2">
    <citation type="submission" date="2017-11" db="EMBL/GenBank/DDBJ databases">
        <title>Coralsnake Venomics: Analyses of Venom Gland Transcriptomes and Proteomes of Six Brazilian Taxa.</title>
        <authorList>
            <person name="Aird S.D."/>
            <person name="Jorge da Silva N."/>
            <person name="Qiu L."/>
            <person name="Villar-Briones A."/>
            <person name="Aparecida-Saddi V."/>
            <person name="Campos-Telles M.P."/>
            <person name="Grau M."/>
            <person name="Mikheyev A.S."/>
        </authorList>
    </citation>
    <scope>NUCLEOTIDE SEQUENCE</scope>
    <source>
        <tissue evidence="1">Venom_gland</tissue>
    </source>
</reference>
<organism evidence="1">
    <name type="scientific">Micrurus corallinus</name>
    <name type="common">Brazilian coral snake</name>
    <dbReference type="NCBI Taxonomy" id="54390"/>
    <lineage>
        <taxon>Eukaryota</taxon>
        <taxon>Metazoa</taxon>
        <taxon>Chordata</taxon>
        <taxon>Craniata</taxon>
        <taxon>Vertebrata</taxon>
        <taxon>Euteleostomi</taxon>
        <taxon>Lepidosauria</taxon>
        <taxon>Squamata</taxon>
        <taxon>Bifurcata</taxon>
        <taxon>Unidentata</taxon>
        <taxon>Episquamata</taxon>
        <taxon>Toxicofera</taxon>
        <taxon>Serpentes</taxon>
        <taxon>Colubroidea</taxon>
        <taxon>Elapidae</taxon>
        <taxon>Elapinae</taxon>
        <taxon>Micrurus</taxon>
    </lineage>
</organism>
<name>A0A2D4G515_MICCO</name>
<proteinExistence type="predicted"/>
<dbReference type="AlphaFoldDB" id="A0A2D4G515"/>
<protein>
    <submittedName>
        <fullName evidence="1">Uncharacterized protein</fullName>
    </submittedName>
</protein>